<dbReference type="CDD" id="cd00112">
    <property type="entry name" value="LDLa"/>
    <property type="match status" value="7"/>
</dbReference>
<feature type="disulfide bond" evidence="17">
    <location>
        <begin position="735"/>
        <end position="750"/>
    </location>
</feature>
<evidence type="ECO:0000256" key="6">
    <source>
        <dbReference type="ARBA" id="ARBA00022692"/>
    </source>
</evidence>
<dbReference type="InterPro" id="IPR036055">
    <property type="entry name" value="LDL_receptor-like_sf"/>
</dbReference>
<keyword evidence="8" id="KW-0677">Repeat</keyword>
<feature type="disulfide bond" evidence="18">
    <location>
        <begin position="1477"/>
        <end position="1486"/>
    </location>
</feature>
<dbReference type="GO" id="GO:0050839">
    <property type="term" value="F:cell adhesion molecule binding"/>
    <property type="evidence" value="ECO:0007669"/>
    <property type="project" value="TreeGrafter"/>
</dbReference>
<feature type="compositionally biased region" description="Basic residues" evidence="19">
    <location>
        <begin position="2899"/>
        <end position="2911"/>
    </location>
</feature>
<feature type="domain" description="Ig-like" evidence="22">
    <location>
        <begin position="2328"/>
        <end position="2417"/>
    </location>
</feature>
<dbReference type="Gene3D" id="2.60.40.10">
    <property type="entry name" value="Immunoglobulins"/>
    <property type="match status" value="14"/>
</dbReference>
<dbReference type="PROSITE" id="PS50024">
    <property type="entry name" value="SEA"/>
    <property type="match status" value="1"/>
</dbReference>
<dbReference type="SUPFAM" id="SSF57424">
    <property type="entry name" value="LDL receptor-like module"/>
    <property type="match status" value="8"/>
</dbReference>
<evidence type="ECO:0000256" key="10">
    <source>
        <dbReference type="ARBA" id="ARBA00022989"/>
    </source>
</evidence>
<dbReference type="Pfam" id="PF13895">
    <property type="entry name" value="Ig_2"/>
    <property type="match status" value="1"/>
</dbReference>
<evidence type="ECO:0000256" key="11">
    <source>
        <dbReference type="ARBA" id="ARBA00023136"/>
    </source>
</evidence>
<feature type="region of interest" description="Disordered" evidence="19">
    <location>
        <begin position="2890"/>
        <end position="2919"/>
    </location>
</feature>
<evidence type="ECO:0000256" key="5">
    <source>
        <dbReference type="ARBA" id="ARBA00022530"/>
    </source>
</evidence>
<evidence type="ECO:0000259" key="21">
    <source>
        <dbReference type="PROSITE" id="PS50027"/>
    </source>
</evidence>
<feature type="disulfide bond" evidence="17">
    <location>
        <begin position="410"/>
        <end position="422"/>
    </location>
</feature>
<evidence type="ECO:0000313" key="24">
    <source>
        <dbReference type="Proteomes" id="UP000887563"/>
    </source>
</evidence>
<feature type="domain" description="Ig-like" evidence="22">
    <location>
        <begin position="797"/>
        <end position="881"/>
    </location>
</feature>
<feature type="region of interest" description="Disordered" evidence="19">
    <location>
        <begin position="2162"/>
        <end position="2181"/>
    </location>
</feature>
<dbReference type="InterPro" id="IPR003598">
    <property type="entry name" value="Ig_sub2"/>
</dbReference>
<feature type="disulfide bond" evidence="17">
    <location>
        <begin position="779"/>
        <end position="794"/>
    </location>
</feature>
<feature type="disulfide bond" evidence="18">
    <location>
        <begin position="1535"/>
        <end position="1544"/>
    </location>
</feature>
<keyword evidence="12 18" id="KW-1015">Disulfide bond</keyword>
<feature type="domain" description="Laminin EGF-like" evidence="21">
    <location>
        <begin position="1516"/>
        <end position="1565"/>
    </location>
</feature>
<dbReference type="PROSITE" id="PS50027">
    <property type="entry name" value="EGF_LAM_2"/>
    <property type="match status" value="2"/>
</dbReference>
<evidence type="ECO:0000259" key="23">
    <source>
        <dbReference type="PROSITE" id="PS51115"/>
    </source>
</evidence>
<feature type="domain" description="Ig-like" evidence="22">
    <location>
        <begin position="2128"/>
        <end position="2199"/>
    </location>
</feature>
<keyword evidence="13" id="KW-0675">Receptor</keyword>
<feature type="region of interest" description="Disordered" evidence="19">
    <location>
        <begin position="2227"/>
        <end position="2249"/>
    </location>
</feature>
<feature type="domain" description="Ig-like" evidence="22">
    <location>
        <begin position="2800"/>
        <end position="2887"/>
    </location>
</feature>
<dbReference type="SMART" id="SM00192">
    <property type="entry name" value="LDLa"/>
    <property type="match status" value="8"/>
</dbReference>
<dbReference type="GO" id="GO:0012505">
    <property type="term" value="C:endomembrane system"/>
    <property type="evidence" value="ECO:0007669"/>
    <property type="project" value="UniProtKB-SubCell"/>
</dbReference>
<evidence type="ECO:0000256" key="18">
    <source>
        <dbReference type="PROSITE-ProRule" id="PRU00460"/>
    </source>
</evidence>
<dbReference type="FunFam" id="4.10.400.10:FF:000062">
    <property type="entry name" value="Terribly reduced optic lobes, isoform AI"/>
    <property type="match status" value="1"/>
</dbReference>
<dbReference type="Pfam" id="PF01390">
    <property type="entry name" value="SEA"/>
    <property type="match status" value="1"/>
</dbReference>
<dbReference type="SMART" id="SM00409">
    <property type="entry name" value="IG"/>
    <property type="match status" value="15"/>
</dbReference>
<feature type="region of interest" description="Disordered" evidence="19">
    <location>
        <begin position="2128"/>
        <end position="2148"/>
    </location>
</feature>
<proteinExistence type="predicted"/>
<dbReference type="InterPro" id="IPR013783">
    <property type="entry name" value="Ig-like_fold"/>
</dbReference>
<evidence type="ECO:0000256" key="7">
    <source>
        <dbReference type="ARBA" id="ARBA00022729"/>
    </source>
</evidence>
<feature type="domain" description="Ig-like" evidence="22">
    <location>
        <begin position="2716"/>
        <end position="2790"/>
    </location>
</feature>
<feature type="region of interest" description="Disordered" evidence="19">
    <location>
        <begin position="455"/>
        <end position="502"/>
    </location>
</feature>
<feature type="domain" description="Ig-like" evidence="22">
    <location>
        <begin position="2037"/>
        <end position="2122"/>
    </location>
</feature>
<feature type="domain" description="Laminin EGF-like" evidence="21">
    <location>
        <begin position="1458"/>
        <end position="1507"/>
    </location>
</feature>
<dbReference type="Gene3D" id="2.10.25.10">
    <property type="entry name" value="Laminin"/>
    <property type="match status" value="4"/>
</dbReference>
<evidence type="ECO:0000256" key="2">
    <source>
        <dbReference type="ARBA" id="ARBA00004308"/>
    </source>
</evidence>
<dbReference type="Gene3D" id="4.10.400.10">
    <property type="entry name" value="Low-density Lipoprotein Receptor"/>
    <property type="match status" value="8"/>
</dbReference>
<dbReference type="GO" id="GO:0030154">
    <property type="term" value="P:cell differentiation"/>
    <property type="evidence" value="ECO:0007669"/>
    <property type="project" value="UniProtKB-ARBA"/>
</dbReference>
<reference evidence="25" key="1">
    <citation type="submission" date="2022-11" db="UniProtKB">
        <authorList>
            <consortium name="WormBaseParasite"/>
        </authorList>
    </citation>
    <scope>IDENTIFICATION</scope>
</reference>
<dbReference type="InterPro" id="IPR000082">
    <property type="entry name" value="SEA_dom"/>
</dbReference>
<dbReference type="GO" id="GO:0005911">
    <property type="term" value="C:cell-cell junction"/>
    <property type="evidence" value="ECO:0007669"/>
    <property type="project" value="TreeGrafter"/>
</dbReference>
<dbReference type="PROSITE" id="PS01248">
    <property type="entry name" value="EGF_LAM_1"/>
    <property type="match status" value="1"/>
</dbReference>
<dbReference type="Pfam" id="PF00057">
    <property type="entry name" value="Ldl_recept_a"/>
    <property type="match status" value="6"/>
</dbReference>
<feature type="domain" description="Ig-like" evidence="22">
    <location>
        <begin position="1923"/>
        <end position="2021"/>
    </location>
</feature>
<evidence type="ECO:0000256" key="16">
    <source>
        <dbReference type="ARBA" id="ARBA00023319"/>
    </source>
</evidence>
<dbReference type="InterPro" id="IPR036179">
    <property type="entry name" value="Ig-like_dom_sf"/>
</dbReference>
<feature type="domain" description="Laminin IV type A" evidence="23">
    <location>
        <begin position="1243"/>
        <end position="1424"/>
    </location>
</feature>
<dbReference type="Pfam" id="PF00052">
    <property type="entry name" value="Laminin_B"/>
    <property type="match status" value="2"/>
</dbReference>
<evidence type="ECO:0000256" key="4">
    <source>
        <dbReference type="ARBA" id="ARBA00022525"/>
    </source>
</evidence>
<dbReference type="InterPro" id="IPR002172">
    <property type="entry name" value="LDrepeatLR_classA_rpt"/>
</dbReference>
<evidence type="ECO:0000256" key="12">
    <source>
        <dbReference type="ARBA" id="ARBA00023157"/>
    </source>
</evidence>
<evidence type="ECO:0000256" key="8">
    <source>
        <dbReference type="ARBA" id="ARBA00022737"/>
    </source>
</evidence>
<keyword evidence="9" id="KW-0084">Basement membrane</keyword>
<dbReference type="InterPro" id="IPR000034">
    <property type="entry name" value="Laminin_IV"/>
</dbReference>
<keyword evidence="10" id="KW-1133">Transmembrane helix</keyword>
<keyword evidence="14" id="KW-0325">Glycoprotein</keyword>
<keyword evidence="5" id="KW-0272">Extracellular matrix</keyword>
<dbReference type="InterPro" id="IPR003599">
    <property type="entry name" value="Ig_sub"/>
</dbReference>
<feature type="domain" description="SEA" evidence="20">
    <location>
        <begin position="34"/>
        <end position="150"/>
    </location>
</feature>
<evidence type="ECO:0000256" key="3">
    <source>
        <dbReference type="ARBA" id="ARBA00004479"/>
    </source>
</evidence>
<evidence type="ECO:0000256" key="15">
    <source>
        <dbReference type="ARBA" id="ARBA00023292"/>
    </source>
</evidence>
<dbReference type="PANTHER" id="PTHR11640:SF156">
    <property type="entry name" value="HEPARAN SULFATE PROTEOGLYCAN 2"/>
    <property type="match status" value="1"/>
</dbReference>
<feature type="disulfide bond" evidence="17">
    <location>
        <begin position="417"/>
        <end position="435"/>
    </location>
</feature>
<dbReference type="SMART" id="SM00180">
    <property type="entry name" value="EGF_Lam"/>
    <property type="match status" value="5"/>
</dbReference>
<accession>A0A914KFA9</accession>
<protein>
    <submittedName>
        <fullName evidence="25">Basement membrane proteoglycan</fullName>
    </submittedName>
</protein>
<dbReference type="InterPro" id="IPR036364">
    <property type="entry name" value="SEA_dom_sf"/>
</dbReference>
<sequence>MDKLHLKFIFIKIFLILIFSNSIFCPLPPSRPLARTVIQIKINLPELPFNSEMNLKTSRNFKETARDINEAFEHFWQNEPSYRESNVSRLQHDQVLGTLATIYLNFDLPLDSSTAVLHRLKWELFRALKDGRIGRLHASGDGFEFNPVEGPFSSPTLACLDGSLPDFSIHGSTYCWSHSVCPSRTSCEHGQCCRNAESSPRRKCDPIKEWECADGLCIPISARCDGKEDCVLDVEERAFALGMLLHRPSDELYCPTGNEKHSVQSFSASKPSEIKLQQKRQLCDSNSFMCRKTKACIDNKLVCDHKYDCTDGSDELTCDYFINSQMREKARLLKIEEEKLKKEKEGQCGPEQVRCPETAPNRCIHYTSICDNKDDCGDGFDESTCRNDGESRDEEKVITIRPENVMNGYCAPGEFQCREGGCIPASSHCDQKYDCEDGSDETECSYFREAEERRRKEEEEQRRRQEQENEQKRRQEQEDERKRLEEHQAQIQRQRAEQERNQRIEDCRRRGGFLCPGTDRCIERAYFCNGRSDCPNGDDEKNCPVSEEVPVINLTPTNALRRRSENEEIQITVYPAELTVQEGREASFDCRARATDNSIYPEVRWTRVGGRLPDGVYESGGRLVFSNSKLAHSGRYICLAMHKGRSVEAFAQLQVQSFGPQEFQTDNNPGTQPVTCSANERACGGNECVKMEYVCDGERDCRDGSDELNCPSKRHCEPNEFKCNNEKCVQKMWLCDGDDDCGDGSDEVNCKQRKPGDLCQATEFSCKDGRQCVPSSFHCDGTNDCHDGSDEIGCVQPTVVAPPQSNMVVPQGGEFKLTCRAVGVPDPYINWRLNWQDVCEPPRCQQVSEGGVGTLTVQNAQPLDQGAYTCEAINVKGRVLATPDCIVRIVSIPAPEPPPESRAPKPEQRTCSSPTTYQAPQGCLRCFCFGVTDRCRSSMLFRTKEKLFFAAQGQTLQLADQDGRSVPGIKLDYERYNFVGHKEPHHGQTLYWKMTQLFLGNKVTAYGGDLSIKLLYEGPGPGRTEPLIILRGNGITLVHRARDQESVFTPGREFTVTVPTYEQFYEHRDGRGPASREDLMMVLADLDLFLIRATHTDSQTSTSIGDTSLEIAVAKDTQDKRALEVEQCECPPGYTGTSCEDCAEGYERIPGGRYLGTCVPRRQPPQPVCSAVGSLSTQPQWDGRCQCKQNVIGSTCDRCAPESYSISKDHPGGCLRCWCSGVTAVCESSHWRRSRVELDYSRGDEDRLEAVSSDQRSPFKSSSQAMITDSAIVLEDFSGVPTGTQLYWSLPQKFLGDKVTSYGGKFRYTFRFTSSSSGISTFGGADADVILRGNNIQLEYTHQQHVEPNVVNSIEVPLTEAGWRRSPDGQAITREIFLMALADLEAVLVKISCTSDCASSSLLTVNMETADAYGTGELALDVEHCQCPPGYQGTSCEICAPNYFRAQGGSYMGVCERCECHSHASQCDKEYGACIGCQHNTEGDRCERCRPGFTGDARRGTPHDCLPVEQPARPSCQCNNHSPRGCDSFGRCIQCEHNTESFHCEVCKKGYYGVATRGTPFDCTPCPCPGDRQCFLDERGEVQCKNCPPGYGGARCDECAPGYTRSQTGGGRECEPIGRHRPSEVDFVPAPEVPLRVEILHPKHLSIHEGGRAKWTCKVVSASKPELVDIQWSKIGMEELPSKASQIGHQLVIDQVQYGDVGQYRCTGRLKGDISTDEASLNIAAAAHIPPPPIHVPPAPAQISLPKPIVTPPYQLVDEGQQAVFTCLTPGYADCEVEWHYQRLGGPLPYGWQRRGNQIIVQNAQDIHAGDYICSVTHQLGTTASDPGRLEIRKPTMRVMVEPPEQTVELGNPARFRCWVPEVPDAVLNWRPAHGGGLPHGSEQRDGYLNFPRTEHDHQGQYICAAYDPSRDPQGITPIDSTPVVLNIRTKKPFQPLVEPPYQIVDEGQPIPRPYRCWVPGFPDAVLSWKSAQQHGLPSGVEQIHNGAQLNVPRAEMRHAGDYICVAYDPNDDPHGERPVESTPVRLEVRQRRPEEPQPPLVDPPRITANIGQPARFRCWVPGNPNAQLTWSPLRGGPLPNGAVDRGGHLIFQSVAAEHEGQYICSYYHPESGRTLKSPPVELDVQEPKKPLIDPPEQHVPEGKPSRIRCWVPGDSQAQLRFTKPGGLPLPSGSRDDGRGNLHIPQTYKEHEGDYECIAHFPHVPGAPPQTSDPARIYVNPPSVVDVQKPPGKPPAPVATPPQQTVPRGEPARFHCEPNSDTPAQIFWGFGSANGALPTDVSVDDQDILIHAADESTIGDYVCSATNEFGRGVAAPVHLSITDQEEPPTARVEPKVWNGKTGDNHQFKCYVTGNPYPTISWTGPGVEEGQLPEGVVDLGDGVLEITNASKELHDGMYTCTATNPLGEASDDGKANISPPDSTPKITIPPGKPAPARLKLIAGEPLEVKCEARGEPEPDVEWLHDPGPERGDLPDDFVPITISEQFLRHPSIGLGNSGCYTCRASHQNAFITKGICIEVIEPSGLATVGILGGQHQWFPLGHPVELVCAASVSSLVEKVEWSKAGGGELPPHAEADKGGVLRFDAFKAEDEGEYECSAYRKNEVIASSRVELHPEGDTKPELLQVDISPPNIRVVNQGDSIVLDCIVHGHSGEEFNYAWSLARGGSLIRDLGKQSQLQIKSADPSNDYGIYRCEVESEDGEALGQAQTAVAVGFESDGNAVESKFDEDSEAIFTCPVFVVPGATVQWSRESGDSLPSGAHKEADKLVIDKFEDSMAGIYRCTVQYGQNTVNGYLNAKIFVPETILKVILNVSDESVTIGSRAWLDCSVAGDPNAKIEFLKDDSDDLPENAQVTGNRLLFTSISSENTGKYRCRAHTSEGILETSALLNVENDEETEAEKRRRKHLHRPKITKRPPEQPKGVEYTLAENNNEEEKQHNLHTEVVELGRPAPTYPSKRRRLRRLRHQRRRALVKKGDVGVVILNASKDKKNLQKQKVRGANLRRRAERYHRAERSHNNHAKHYHNYEIRHDLPPVSGRHSTFGSWFWS</sequence>
<dbReference type="PROSITE" id="PS01209">
    <property type="entry name" value="LDLRA_1"/>
    <property type="match status" value="5"/>
</dbReference>
<dbReference type="InterPro" id="IPR056863">
    <property type="entry name" value="LMN_ATRN_NET-like_EGF"/>
</dbReference>
<dbReference type="InterPro" id="IPR000742">
    <property type="entry name" value="EGF"/>
</dbReference>
<dbReference type="Pfam" id="PF00053">
    <property type="entry name" value="EGF_laminin"/>
    <property type="match status" value="4"/>
</dbReference>
<feature type="domain" description="Ig-like" evidence="22">
    <location>
        <begin position="1835"/>
        <end position="1917"/>
    </location>
</feature>
<dbReference type="PROSITE" id="PS51115">
    <property type="entry name" value="LAMININ_IVA"/>
    <property type="match status" value="2"/>
</dbReference>
<dbReference type="Pfam" id="PF00047">
    <property type="entry name" value="ig"/>
    <property type="match status" value="1"/>
</dbReference>
<dbReference type="PROSITE" id="PS50068">
    <property type="entry name" value="LDLRA_2"/>
    <property type="match status" value="8"/>
</dbReference>
<dbReference type="InterPro" id="IPR013151">
    <property type="entry name" value="Immunoglobulin_dom"/>
</dbReference>
<dbReference type="PRINTS" id="PR00261">
    <property type="entry name" value="LDLRECEPTOR"/>
</dbReference>
<feature type="domain" description="Ig-like" evidence="22">
    <location>
        <begin position="2619"/>
        <end position="2710"/>
    </location>
</feature>
<dbReference type="FunFam" id="2.10.25.10:FF:000188">
    <property type="entry name" value="Laminin subunit gamma 2"/>
    <property type="match status" value="1"/>
</dbReference>
<evidence type="ECO:0000256" key="1">
    <source>
        <dbReference type="ARBA" id="ARBA00004302"/>
    </source>
</evidence>
<feature type="compositionally biased region" description="Basic and acidic residues" evidence="19">
    <location>
        <begin position="2128"/>
        <end position="2145"/>
    </location>
</feature>
<comment type="caution">
    <text evidence="18">Lacks conserved residue(s) required for the propagation of feature annotation.</text>
</comment>
<feature type="disulfide bond" evidence="17">
    <location>
        <begin position="528"/>
        <end position="543"/>
    </location>
</feature>
<name>A0A914KFA9_MELIC</name>
<dbReference type="Pfam" id="PF24973">
    <property type="entry name" value="EGF_LMN_ATRN"/>
    <property type="match status" value="2"/>
</dbReference>
<dbReference type="SMART" id="SM00408">
    <property type="entry name" value="IGc2"/>
    <property type="match status" value="15"/>
</dbReference>
<organism evidence="24 25">
    <name type="scientific">Meloidogyne incognita</name>
    <name type="common">Southern root-knot nematode worm</name>
    <name type="synonym">Oxyuris incognita</name>
    <dbReference type="NCBI Taxonomy" id="6306"/>
    <lineage>
        <taxon>Eukaryota</taxon>
        <taxon>Metazoa</taxon>
        <taxon>Ecdysozoa</taxon>
        <taxon>Nematoda</taxon>
        <taxon>Chromadorea</taxon>
        <taxon>Rhabditida</taxon>
        <taxon>Tylenchina</taxon>
        <taxon>Tylenchomorpha</taxon>
        <taxon>Tylenchoidea</taxon>
        <taxon>Meloidogynidae</taxon>
        <taxon>Meloidogyninae</taxon>
        <taxon>Meloidogyne</taxon>
        <taxon>Meloidogyne incognita group</taxon>
    </lineage>
</organism>
<dbReference type="SUPFAM" id="SSF57196">
    <property type="entry name" value="EGF/Laminin"/>
    <property type="match status" value="1"/>
</dbReference>
<dbReference type="Pfam" id="PF13927">
    <property type="entry name" value="Ig_3"/>
    <property type="match status" value="4"/>
</dbReference>
<feature type="disulfide bond" evidence="17">
    <location>
        <begin position="212"/>
        <end position="230"/>
    </location>
</feature>
<dbReference type="InterPro" id="IPR007110">
    <property type="entry name" value="Ig-like_dom"/>
</dbReference>
<feature type="disulfide bond" evidence="17">
    <location>
        <begin position="695"/>
        <end position="710"/>
    </location>
</feature>
<evidence type="ECO:0000256" key="17">
    <source>
        <dbReference type="PROSITE-ProRule" id="PRU00124"/>
    </source>
</evidence>
<feature type="domain" description="Ig-like" evidence="22">
    <location>
        <begin position="1631"/>
        <end position="1722"/>
    </location>
</feature>
<feature type="domain" description="Ig-like" evidence="22">
    <location>
        <begin position="2521"/>
        <end position="2612"/>
    </location>
</feature>
<dbReference type="PANTHER" id="PTHR11640">
    <property type="entry name" value="NEPHRIN"/>
    <property type="match status" value="1"/>
</dbReference>
<evidence type="ECO:0000259" key="22">
    <source>
        <dbReference type="PROSITE" id="PS50835"/>
    </source>
</evidence>
<dbReference type="InterPro" id="IPR023415">
    <property type="entry name" value="LDLR_class-A_CS"/>
</dbReference>
<keyword evidence="4" id="KW-0964">Secreted</keyword>
<feature type="domain" description="Ig-like" evidence="22">
    <location>
        <begin position="1746"/>
        <end position="1831"/>
    </location>
</feature>
<keyword evidence="16" id="KW-0393">Immunoglobulin domain</keyword>
<dbReference type="WBParaSite" id="Minc3s00001g00015">
    <property type="protein sequence ID" value="Minc3s00001g00015"/>
    <property type="gene ID" value="Minc3s00001g00015"/>
</dbReference>
<feature type="disulfide bond" evidence="17">
    <location>
        <begin position="723"/>
        <end position="741"/>
    </location>
</feature>
<dbReference type="FunFam" id="4.10.400.10:FF:000045">
    <property type="entry name" value="Low-density lipoprotein receptor-related protein 2"/>
    <property type="match status" value="1"/>
</dbReference>
<dbReference type="PROSITE" id="PS50835">
    <property type="entry name" value="IG_LIKE"/>
    <property type="match status" value="15"/>
</dbReference>
<evidence type="ECO:0000256" key="14">
    <source>
        <dbReference type="ARBA" id="ARBA00023180"/>
    </source>
</evidence>
<dbReference type="FunFam" id="2.10.25.10:FF:000106">
    <property type="entry name" value="Heparan sulfate proteoglycan 2"/>
    <property type="match status" value="1"/>
</dbReference>
<dbReference type="GO" id="GO:0098609">
    <property type="term" value="P:cell-cell adhesion"/>
    <property type="evidence" value="ECO:0007669"/>
    <property type="project" value="TreeGrafter"/>
</dbReference>
<evidence type="ECO:0000259" key="20">
    <source>
        <dbReference type="PROSITE" id="PS50024"/>
    </source>
</evidence>
<feature type="domain" description="Ig-like" evidence="22">
    <location>
        <begin position="2235"/>
        <end position="2320"/>
    </location>
</feature>
<feature type="domain" description="Ig-like" evidence="22">
    <location>
        <begin position="2423"/>
        <end position="2517"/>
    </location>
</feature>
<dbReference type="Gene3D" id="3.30.70.960">
    <property type="entry name" value="SEA domain"/>
    <property type="match status" value="1"/>
</dbReference>
<keyword evidence="15 18" id="KW-0424">Laminin EGF-like domain</keyword>
<comment type="subcellular location">
    <subcellularLocation>
        <location evidence="2">Endomembrane system</location>
    </subcellularLocation>
    <subcellularLocation>
        <location evidence="3">Membrane</location>
        <topology evidence="3">Single-pass type I membrane protein</topology>
    </subcellularLocation>
    <subcellularLocation>
        <location evidence="1">Secreted</location>
        <location evidence="1">Extracellular space</location>
        <location evidence="1">Extracellular matrix</location>
        <location evidence="1">Basement membrane</location>
    </subcellularLocation>
</comment>
<feature type="disulfide bond" evidence="17">
    <location>
        <begin position="683"/>
        <end position="701"/>
    </location>
</feature>
<dbReference type="SMART" id="SM00181">
    <property type="entry name" value="EGF"/>
    <property type="match status" value="5"/>
</dbReference>
<keyword evidence="24" id="KW-1185">Reference proteome</keyword>
<feature type="domain" description="Laminin IV type A" evidence="23">
    <location>
        <begin position="951"/>
        <end position="1127"/>
    </location>
</feature>
<dbReference type="GO" id="GO:0005886">
    <property type="term" value="C:plasma membrane"/>
    <property type="evidence" value="ECO:0007669"/>
    <property type="project" value="TreeGrafter"/>
</dbReference>
<keyword evidence="7" id="KW-0732">Signal</keyword>
<keyword evidence="6" id="KW-0812">Transmembrane</keyword>
<feature type="region of interest" description="Disordered" evidence="19">
    <location>
        <begin position="892"/>
        <end position="912"/>
    </location>
</feature>
<dbReference type="GO" id="GO:0005604">
    <property type="term" value="C:basement membrane"/>
    <property type="evidence" value="ECO:0007669"/>
    <property type="project" value="UniProtKB-SubCell"/>
</dbReference>
<feature type="domain" description="Ig-like" evidence="22">
    <location>
        <begin position="550"/>
        <end position="654"/>
    </location>
</feature>
<dbReference type="CDD" id="cd00055">
    <property type="entry name" value="EGF_Lam"/>
    <property type="match status" value="6"/>
</dbReference>
<dbReference type="SMART" id="SM00281">
    <property type="entry name" value="LamB"/>
    <property type="match status" value="2"/>
</dbReference>
<dbReference type="Proteomes" id="UP000887563">
    <property type="component" value="Unplaced"/>
</dbReference>
<dbReference type="InterPro" id="IPR002049">
    <property type="entry name" value="LE_dom"/>
</dbReference>
<feature type="region of interest" description="Disordered" evidence="19">
    <location>
        <begin position="2027"/>
        <end position="2047"/>
    </location>
</feature>
<feature type="region of interest" description="Disordered" evidence="19">
    <location>
        <begin position="2987"/>
        <end position="3009"/>
    </location>
</feature>
<feature type="disulfide bond" evidence="17">
    <location>
        <begin position="429"/>
        <end position="444"/>
    </location>
</feature>
<evidence type="ECO:0000256" key="19">
    <source>
        <dbReference type="SAM" id="MobiDB-lite"/>
    </source>
</evidence>
<dbReference type="Gene3D" id="2.170.300.10">
    <property type="entry name" value="Tie2 ligand-binding domain superfamily"/>
    <property type="match status" value="1"/>
</dbReference>
<feature type="disulfide bond" evidence="17">
    <location>
        <begin position="676"/>
        <end position="688"/>
    </location>
</feature>
<feature type="compositionally biased region" description="Basic and acidic residues" evidence="19">
    <location>
        <begin position="2027"/>
        <end position="2036"/>
    </location>
</feature>
<feature type="compositionally biased region" description="Pro residues" evidence="19">
    <location>
        <begin position="2231"/>
        <end position="2240"/>
    </location>
</feature>
<feature type="disulfide bond" evidence="17">
    <location>
        <begin position="716"/>
        <end position="728"/>
    </location>
</feature>
<feature type="disulfide bond" evidence="17">
    <location>
        <begin position="303"/>
        <end position="318"/>
    </location>
</feature>
<evidence type="ECO:0000256" key="13">
    <source>
        <dbReference type="ARBA" id="ARBA00023170"/>
    </source>
</evidence>
<dbReference type="InterPro" id="IPR051275">
    <property type="entry name" value="Cell_adhesion_signaling"/>
</dbReference>
<keyword evidence="11" id="KW-0472">Membrane</keyword>
<evidence type="ECO:0000313" key="25">
    <source>
        <dbReference type="WBParaSite" id="Minc3s00001g00015"/>
    </source>
</evidence>
<dbReference type="SUPFAM" id="SSF48726">
    <property type="entry name" value="Immunoglobulin"/>
    <property type="match status" value="13"/>
</dbReference>
<evidence type="ECO:0000256" key="9">
    <source>
        <dbReference type="ARBA" id="ARBA00022869"/>
    </source>
</evidence>
<feature type="disulfide bond" evidence="17">
    <location>
        <begin position="370"/>
        <end position="385"/>
    </location>
</feature>
<feature type="compositionally biased region" description="Basic residues" evidence="19">
    <location>
        <begin position="2989"/>
        <end position="3005"/>
    </location>
</feature>
<dbReference type="CDD" id="cd00096">
    <property type="entry name" value="Ig"/>
    <property type="match status" value="1"/>
</dbReference>